<gene>
    <name evidence="1" type="ORF">GCM10011419_27260</name>
</gene>
<evidence type="ECO:0000313" key="2">
    <source>
        <dbReference type="Proteomes" id="UP000662678"/>
    </source>
</evidence>
<keyword evidence="2" id="KW-1185">Reference proteome</keyword>
<organism evidence="1 2">
    <name type="scientific">Vogesella fluminis</name>
    <dbReference type="NCBI Taxonomy" id="1069161"/>
    <lineage>
        <taxon>Bacteria</taxon>
        <taxon>Pseudomonadati</taxon>
        <taxon>Pseudomonadota</taxon>
        <taxon>Betaproteobacteria</taxon>
        <taxon>Neisseriales</taxon>
        <taxon>Chromobacteriaceae</taxon>
        <taxon>Vogesella</taxon>
    </lineage>
</organism>
<dbReference type="Proteomes" id="UP000662678">
    <property type="component" value="Unassembled WGS sequence"/>
</dbReference>
<protein>
    <submittedName>
        <fullName evidence="1">Uncharacterized protein</fullName>
    </submittedName>
</protein>
<name>A0ABQ3HC26_9NEIS</name>
<sequence length="136" mass="15352">MRRLHTPDDLASIADTSLSGVILQRFTELAAYDDYTFDELAEFWLIEPGDTVEDLEAATQLRIVHDWFSDARYPDPDFSPAWEVLEAHATCYEMVFITNDAGYGIVLWIPQYGTDATLLAMCQRYATPAPPLVVTT</sequence>
<dbReference type="RefSeq" id="WP_189354592.1">
    <property type="nucleotide sequence ID" value="NZ_BMYP01000048.1"/>
</dbReference>
<comment type="caution">
    <text evidence="1">The sequence shown here is derived from an EMBL/GenBank/DDBJ whole genome shotgun (WGS) entry which is preliminary data.</text>
</comment>
<proteinExistence type="predicted"/>
<dbReference type="EMBL" id="BMYP01000048">
    <property type="protein sequence ID" value="GHD81398.1"/>
    <property type="molecule type" value="Genomic_DNA"/>
</dbReference>
<evidence type="ECO:0000313" key="1">
    <source>
        <dbReference type="EMBL" id="GHD81398.1"/>
    </source>
</evidence>
<reference evidence="2" key="1">
    <citation type="journal article" date="2019" name="Int. J. Syst. Evol. Microbiol.">
        <title>The Global Catalogue of Microorganisms (GCM) 10K type strain sequencing project: providing services to taxonomists for standard genome sequencing and annotation.</title>
        <authorList>
            <consortium name="The Broad Institute Genomics Platform"/>
            <consortium name="The Broad Institute Genome Sequencing Center for Infectious Disease"/>
            <person name="Wu L."/>
            <person name="Ma J."/>
        </authorList>
    </citation>
    <scope>NUCLEOTIDE SEQUENCE [LARGE SCALE GENOMIC DNA]</scope>
    <source>
        <strain evidence="2">KCTC 23713</strain>
    </source>
</reference>
<accession>A0ABQ3HC26</accession>